<feature type="chain" id="PRO_5028909337" description="Thiol:disulfide interchange protein" evidence="9">
    <location>
        <begin position="25"/>
        <end position="212"/>
    </location>
</feature>
<dbReference type="InterPro" id="IPR050824">
    <property type="entry name" value="Thiol_disulfide_DsbA"/>
</dbReference>
<sequence>MIRRVALLPVTLLLAFVLPFAACAQTAPAVVEGTDYEVLENPGTFDKVGKGEIEVAEVFAYTCHHCHDLAPKIDAWRAKLPKNVKVRYVPAGYDLDDPFGRAFFASQQLGTLSRTHAATFRALHDEQVLPMNPTDAELTAYYATQGVDAKKFTAALASPQVAKNMQAARDFSLRIQLQGTPTIIVDGKYRVLGRSLDDMLRIASALIANPPR</sequence>
<keyword evidence="3 9" id="KW-0732">Signal</keyword>
<dbReference type="InterPro" id="IPR036249">
    <property type="entry name" value="Thioredoxin-like_sf"/>
</dbReference>
<evidence type="ECO:0000256" key="5">
    <source>
        <dbReference type="ARBA" id="ARBA00023157"/>
    </source>
</evidence>
<evidence type="ECO:0000313" key="12">
    <source>
        <dbReference type="Proteomes" id="UP000479692"/>
    </source>
</evidence>
<feature type="domain" description="Thioredoxin" evidence="10">
    <location>
        <begin position="16"/>
        <end position="208"/>
    </location>
</feature>
<dbReference type="PANTHER" id="PTHR35891">
    <property type="entry name" value="THIOL:DISULFIDE INTERCHANGE PROTEIN DSBA"/>
    <property type="match status" value="1"/>
</dbReference>
<comment type="similarity">
    <text evidence="2">Belongs to the thioredoxin family. DsbA subfamily.</text>
</comment>
<comment type="subcellular location">
    <subcellularLocation>
        <location evidence="1 7">Periplasm</location>
    </subcellularLocation>
</comment>
<evidence type="ECO:0000256" key="2">
    <source>
        <dbReference type="ARBA" id="ARBA00005791"/>
    </source>
</evidence>
<evidence type="ECO:0000259" key="10">
    <source>
        <dbReference type="PROSITE" id="PS51352"/>
    </source>
</evidence>
<comment type="caution">
    <text evidence="11">The sequence shown here is derived from an EMBL/GenBank/DDBJ whole genome shotgun (WGS) entry which is preliminary data.</text>
</comment>
<organism evidence="11 12">
    <name type="scientific">Noviluteimonas gilva</name>
    <dbReference type="NCBI Taxonomy" id="2682097"/>
    <lineage>
        <taxon>Bacteria</taxon>
        <taxon>Pseudomonadati</taxon>
        <taxon>Pseudomonadota</taxon>
        <taxon>Gammaproteobacteria</taxon>
        <taxon>Lysobacterales</taxon>
        <taxon>Lysobacteraceae</taxon>
        <taxon>Noviluteimonas</taxon>
    </lineage>
</organism>
<dbReference type="Proteomes" id="UP000479692">
    <property type="component" value="Unassembled WGS sequence"/>
</dbReference>
<dbReference type="RefSeq" id="WP_156639883.1">
    <property type="nucleotide sequence ID" value="NZ_WOXT01000001.1"/>
</dbReference>
<evidence type="ECO:0000313" key="11">
    <source>
        <dbReference type="EMBL" id="MUV12985.1"/>
    </source>
</evidence>
<dbReference type="PANTHER" id="PTHR35891:SF2">
    <property type="entry name" value="THIOL:DISULFIDE INTERCHANGE PROTEIN DSBA"/>
    <property type="match status" value="1"/>
</dbReference>
<dbReference type="PIRSF" id="PIRSF001488">
    <property type="entry name" value="Tdi_protein"/>
    <property type="match status" value="1"/>
</dbReference>
<protein>
    <recommendedName>
        <fullName evidence="7">Thiol:disulfide interchange protein</fullName>
    </recommendedName>
</protein>
<name>A0A7C9LVU6_9GAMM</name>
<evidence type="ECO:0000256" key="7">
    <source>
        <dbReference type="PIRNR" id="PIRNR001488"/>
    </source>
</evidence>
<feature type="signal peptide" evidence="9">
    <location>
        <begin position="1"/>
        <end position="24"/>
    </location>
</feature>
<evidence type="ECO:0000256" key="9">
    <source>
        <dbReference type="SAM" id="SignalP"/>
    </source>
</evidence>
<keyword evidence="12" id="KW-1185">Reference proteome</keyword>
<dbReference type="Pfam" id="PF01323">
    <property type="entry name" value="DSBA"/>
    <property type="match status" value="1"/>
</dbReference>
<keyword evidence="6" id="KW-0676">Redox-active center</keyword>
<keyword evidence="4 7" id="KW-0574">Periplasm</keyword>
<accession>A0A7C9LVU6</accession>
<dbReference type="GO" id="GO:0042597">
    <property type="term" value="C:periplasmic space"/>
    <property type="evidence" value="ECO:0007669"/>
    <property type="project" value="UniProtKB-SubCell"/>
</dbReference>
<dbReference type="PROSITE" id="PS51352">
    <property type="entry name" value="THIOREDOXIN_2"/>
    <property type="match status" value="1"/>
</dbReference>
<evidence type="ECO:0000256" key="4">
    <source>
        <dbReference type="ARBA" id="ARBA00022764"/>
    </source>
</evidence>
<evidence type="ECO:0000256" key="3">
    <source>
        <dbReference type="ARBA" id="ARBA00022729"/>
    </source>
</evidence>
<keyword evidence="5 7" id="KW-1015">Disulfide bond</keyword>
<dbReference type="Gene3D" id="3.40.30.10">
    <property type="entry name" value="Glutaredoxin"/>
    <property type="match status" value="1"/>
</dbReference>
<dbReference type="InterPro" id="IPR013766">
    <property type="entry name" value="Thioredoxin_domain"/>
</dbReference>
<gene>
    <name evidence="11" type="ORF">GN331_02050</name>
</gene>
<dbReference type="InterPro" id="IPR001853">
    <property type="entry name" value="DSBA-like_thioredoxin_dom"/>
</dbReference>
<evidence type="ECO:0000256" key="1">
    <source>
        <dbReference type="ARBA" id="ARBA00004418"/>
    </source>
</evidence>
<evidence type="ECO:0000256" key="6">
    <source>
        <dbReference type="ARBA" id="ARBA00023284"/>
    </source>
</evidence>
<reference evidence="11 12" key="1">
    <citation type="submission" date="2019-12" db="EMBL/GenBank/DDBJ databases">
        <authorList>
            <person name="Xu J."/>
        </authorList>
    </citation>
    <scope>NUCLEOTIDE SEQUENCE [LARGE SCALE GENOMIC DNA]</scope>
    <source>
        <strain evidence="11 12">HX-5-24</strain>
    </source>
</reference>
<proteinExistence type="inferred from homology"/>
<feature type="disulfide bond" description="Redox-active" evidence="8">
    <location>
        <begin position="63"/>
        <end position="66"/>
    </location>
</feature>
<dbReference type="GO" id="GO:0016491">
    <property type="term" value="F:oxidoreductase activity"/>
    <property type="evidence" value="ECO:0007669"/>
    <property type="project" value="InterPro"/>
</dbReference>
<dbReference type="SUPFAM" id="SSF52833">
    <property type="entry name" value="Thioredoxin-like"/>
    <property type="match status" value="1"/>
</dbReference>
<dbReference type="AlphaFoldDB" id="A0A7C9LVU6"/>
<dbReference type="InterPro" id="IPR023205">
    <property type="entry name" value="DsbA/DsbL"/>
</dbReference>
<evidence type="ECO:0000256" key="8">
    <source>
        <dbReference type="PIRSR" id="PIRSR001488-1"/>
    </source>
</evidence>
<dbReference type="EMBL" id="WOXT01000001">
    <property type="protein sequence ID" value="MUV12985.1"/>
    <property type="molecule type" value="Genomic_DNA"/>
</dbReference>
<dbReference type="CDD" id="cd03019">
    <property type="entry name" value="DsbA_DsbA"/>
    <property type="match status" value="1"/>
</dbReference>